<name>A0ABV7WUT6_9GAMM</name>
<dbReference type="Proteomes" id="UP001595710">
    <property type="component" value="Unassembled WGS sequence"/>
</dbReference>
<feature type="transmembrane region" description="Helical" evidence="1">
    <location>
        <begin position="65"/>
        <end position="81"/>
    </location>
</feature>
<sequence length="122" mass="13320">MSIRIGFFMLAKIAFVLMLLLVMVLSLAPVSQPDFSPNDKVNHFIAYGALSLVGLVAFKQQVATIVGLFCYGILIEFLQGLTEYRFASAADVVANSLGLAIGTGIFALCYITFLKNSRLYKD</sequence>
<keyword evidence="4" id="KW-1185">Reference proteome</keyword>
<dbReference type="RefSeq" id="WP_377363312.1">
    <property type="nucleotide sequence ID" value="NZ_JBHRYN010000020.1"/>
</dbReference>
<dbReference type="InterPro" id="IPR006976">
    <property type="entry name" value="VanZ-like"/>
</dbReference>
<organism evidence="3 4">
    <name type="scientific">Reinekea marina</name>
    <dbReference type="NCBI Taxonomy" id="1310421"/>
    <lineage>
        <taxon>Bacteria</taxon>
        <taxon>Pseudomonadati</taxon>
        <taxon>Pseudomonadota</taxon>
        <taxon>Gammaproteobacteria</taxon>
        <taxon>Oceanospirillales</taxon>
        <taxon>Saccharospirillaceae</taxon>
        <taxon>Reinekea</taxon>
    </lineage>
</organism>
<accession>A0ABV7WUT6</accession>
<dbReference type="EMBL" id="JBHRYN010000020">
    <property type="protein sequence ID" value="MFC3702742.1"/>
    <property type="molecule type" value="Genomic_DNA"/>
</dbReference>
<reference evidence="4" key="1">
    <citation type="journal article" date="2019" name="Int. J. Syst. Evol. Microbiol.">
        <title>The Global Catalogue of Microorganisms (GCM) 10K type strain sequencing project: providing services to taxonomists for standard genome sequencing and annotation.</title>
        <authorList>
            <consortium name="The Broad Institute Genomics Platform"/>
            <consortium name="The Broad Institute Genome Sequencing Center for Infectious Disease"/>
            <person name="Wu L."/>
            <person name="Ma J."/>
        </authorList>
    </citation>
    <scope>NUCLEOTIDE SEQUENCE [LARGE SCALE GENOMIC DNA]</scope>
    <source>
        <strain evidence="4">CECT 8288</strain>
    </source>
</reference>
<dbReference type="NCBIfam" id="NF037970">
    <property type="entry name" value="vanZ_1"/>
    <property type="match status" value="1"/>
</dbReference>
<evidence type="ECO:0000256" key="1">
    <source>
        <dbReference type="SAM" id="Phobius"/>
    </source>
</evidence>
<feature type="transmembrane region" description="Helical" evidence="1">
    <location>
        <begin position="41"/>
        <end position="58"/>
    </location>
</feature>
<gene>
    <name evidence="3" type="ORF">ACFOND_13960</name>
</gene>
<evidence type="ECO:0000259" key="2">
    <source>
        <dbReference type="Pfam" id="PF04892"/>
    </source>
</evidence>
<protein>
    <submittedName>
        <fullName evidence="3">VanZ family protein</fullName>
    </submittedName>
</protein>
<feature type="domain" description="VanZ-like" evidence="2">
    <location>
        <begin position="39"/>
        <end position="109"/>
    </location>
</feature>
<evidence type="ECO:0000313" key="4">
    <source>
        <dbReference type="Proteomes" id="UP001595710"/>
    </source>
</evidence>
<keyword evidence="1" id="KW-1133">Transmembrane helix</keyword>
<dbReference type="Pfam" id="PF04892">
    <property type="entry name" value="VanZ"/>
    <property type="match status" value="1"/>
</dbReference>
<keyword evidence="1" id="KW-0472">Membrane</keyword>
<comment type="caution">
    <text evidence="3">The sequence shown here is derived from an EMBL/GenBank/DDBJ whole genome shotgun (WGS) entry which is preliminary data.</text>
</comment>
<feature type="transmembrane region" description="Helical" evidence="1">
    <location>
        <begin position="7"/>
        <end position="29"/>
    </location>
</feature>
<feature type="transmembrane region" description="Helical" evidence="1">
    <location>
        <begin position="93"/>
        <end position="113"/>
    </location>
</feature>
<dbReference type="PANTHER" id="PTHR28008">
    <property type="entry name" value="DOMAIN PROTEIN, PUTATIVE (AFU_ORTHOLOGUE AFUA_3G10980)-RELATED"/>
    <property type="match status" value="1"/>
</dbReference>
<evidence type="ECO:0000313" key="3">
    <source>
        <dbReference type="EMBL" id="MFC3702742.1"/>
    </source>
</evidence>
<proteinExistence type="predicted"/>
<dbReference type="PANTHER" id="PTHR28008:SF1">
    <property type="entry name" value="DOMAIN PROTEIN, PUTATIVE (AFU_ORTHOLOGUE AFUA_3G10980)-RELATED"/>
    <property type="match status" value="1"/>
</dbReference>
<keyword evidence="1" id="KW-0812">Transmembrane</keyword>